<feature type="signal peptide" evidence="1">
    <location>
        <begin position="1"/>
        <end position="21"/>
    </location>
</feature>
<evidence type="ECO:0000256" key="1">
    <source>
        <dbReference type="SAM" id="SignalP"/>
    </source>
</evidence>
<keyword evidence="3" id="KW-1185">Reference proteome</keyword>
<comment type="caution">
    <text evidence="2">The sequence shown here is derived from an EMBL/GenBank/DDBJ whole genome shotgun (WGS) entry which is preliminary data.</text>
</comment>
<feature type="chain" id="PRO_5045776264" description="Lipoprotein" evidence="1">
    <location>
        <begin position="22"/>
        <end position="293"/>
    </location>
</feature>
<evidence type="ECO:0000313" key="2">
    <source>
        <dbReference type="EMBL" id="PWL03959.1"/>
    </source>
</evidence>
<proteinExistence type="predicted"/>
<evidence type="ECO:0000313" key="3">
    <source>
        <dbReference type="Proteomes" id="UP000245523"/>
    </source>
</evidence>
<accession>A0ABX5LPX4</accession>
<keyword evidence="1" id="KW-0732">Signal</keyword>
<protein>
    <recommendedName>
        <fullName evidence="4">Lipoprotein</fullName>
    </recommendedName>
</protein>
<name>A0ABX5LPX4_9BACT</name>
<reference evidence="2 3" key="1">
    <citation type="submission" date="2018-05" db="EMBL/GenBank/DDBJ databases">
        <title>Animal gut microbial communities from fecal samples from Wisconsin, USA.</title>
        <authorList>
            <person name="Neumann A."/>
        </authorList>
    </citation>
    <scope>NUCLEOTIDE SEQUENCE [LARGE SCALE GENOMIC DNA]</scope>
    <source>
        <strain evidence="2 3">UWS4</strain>
    </source>
</reference>
<dbReference type="Proteomes" id="UP000245523">
    <property type="component" value="Unassembled WGS sequence"/>
</dbReference>
<sequence length="293" mass="32313">MMNKSLTLLVALGTFAFTACSSLDVSSSEAYEDNYPKDFQAETYMNLHPALRSLQIQDYVSALNDAATVDSLTFAVDTAMFFGDTATLHQIYANPLYAGYSEELWQDDWTAMTVVDTTFKLDTLALKVADLIAKKPIEVLNVKLTYSAEGKITNVSGEIKDSVDATKMIPVSYDIDDSAYSVVKLHGATTQENLEKFTIDTTVTLGGIPADKKKQLLKFNFKTTTEDLAALAAIPVDWEAISLQYVFYGRTHGWAYRLCSDAESMNPIQAEEVYPATKTYCVDAAGIVREIAE</sequence>
<dbReference type="RefSeq" id="WP_106197536.1">
    <property type="nucleotide sequence ID" value="NZ_JAXEIU010000031.1"/>
</dbReference>
<organism evidence="2 3">
    <name type="scientific">Hallerella porci</name>
    <dbReference type="NCBI Taxonomy" id="1945871"/>
    <lineage>
        <taxon>Bacteria</taxon>
        <taxon>Pseudomonadati</taxon>
        <taxon>Fibrobacterota</taxon>
        <taxon>Fibrobacteria</taxon>
        <taxon>Fibrobacterales</taxon>
        <taxon>Fibrobacteraceae</taxon>
        <taxon>Hallerella</taxon>
    </lineage>
</organism>
<gene>
    <name evidence="2" type="ORF">B0H50_102131</name>
</gene>
<evidence type="ECO:0008006" key="4">
    <source>
        <dbReference type="Google" id="ProtNLM"/>
    </source>
</evidence>
<dbReference type="EMBL" id="QGHD01000002">
    <property type="protein sequence ID" value="PWL03959.1"/>
    <property type="molecule type" value="Genomic_DNA"/>
</dbReference>
<dbReference type="PROSITE" id="PS51257">
    <property type="entry name" value="PROKAR_LIPOPROTEIN"/>
    <property type="match status" value="1"/>
</dbReference>